<dbReference type="RefSeq" id="XP_022332273.1">
    <property type="nucleotide sequence ID" value="XM_022476565.1"/>
</dbReference>
<dbReference type="PROSITE" id="PS50041">
    <property type="entry name" value="C_TYPE_LECTIN_2"/>
    <property type="match status" value="1"/>
</dbReference>
<dbReference type="CDD" id="cd00037">
    <property type="entry name" value="CLECT"/>
    <property type="match status" value="1"/>
</dbReference>
<dbReference type="Proteomes" id="UP000694844">
    <property type="component" value="Chromosome 4"/>
</dbReference>
<reference evidence="6" key="1">
    <citation type="submission" date="2025-08" db="UniProtKB">
        <authorList>
            <consortium name="RefSeq"/>
        </authorList>
    </citation>
    <scope>IDENTIFICATION</scope>
    <source>
        <tissue evidence="6">Whole sample</tissue>
    </source>
</reference>
<gene>
    <name evidence="6" type="primary">LOC111129988</name>
</gene>
<dbReference type="Gene3D" id="3.10.100.10">
    <property type="entry name" value="Mannose-Binding Protein A, subunit A"/>
    <property type="match status" value="1"/>
</dbReference>
<dbReference type="PROSITE" id="PS50234">
    <property type="entry name" value="VWFA"/>
    <property type="match status" value="1"/>
</dbReference>
<dbReference type="CDD" id="cd01450">
    <property type="entry name" value="vWFA_subfamily_ECM"/>
    <property type="match status" value="1"/>
</dbReference>
<dbReference type="Pfam" id="PF00059">
    <property type="entry name" value="Lectin_C"/>
    <property type="match status" value="1"/>
</dbReference>
<dbReference type="SMART" id="SM00034">
    <property type="entry name" value="CLECT"/>
    <property type="match status" value="1"/>
</dbReference>
<keyword evidence="1" id="KW-1015">Disulfide bond</keyword>
<dbReference type="PRINTS" id="PR00453">
    <property type="entry name" value="VWFADOMAIN"/>
</dbReference>
<dbReference type="PANTHER" id="PTHR24020:SF87">
    <property type="entry name" value="COLLAGEN ALPHA-1(VI) CHAIN-LIKE"/>
    <property type="match status" value="1"/>
</dbReference>
<dbReference type="InterPro" id="IPR036465">
    <property type="entry name" value="vWFA_dom_sf"/>
</dbReference>
<dbReference type="InterPro" id="IPR001304">
    <property type="entry name" value="C-type_lectin-like"/>
</dbReference>
<dbReference type="AlphaFoldDB" id="A0A8B8DXE0"/>
<evidence type="ECO:0000313" key="5">
    <source>
        <dbReference type="Proteomes" id="UP000694844"/>
    </source>
</evidence>
<keyword evidence="2" id="KW-0732">Signal</keyword>
<feature type="domain" description="C-type lectin" evidence="3">
    <location>
        <begin position="32"/>
        <end position="140"/>
    </location>
</feature>
<dbReference type="InterPro" id="IPR018378">
    <property type="entry name" value="C-type_lectin_CS"/>
</dbReference>
<evidence type="ECO:0000313" key="6">
    <source>
        <dbReference type="RefSeq" id="XP_022332273.1"/>
    </source>
</evidence>
<feature type="domain" description="VWFA" evidence="4">
    <location>
        <begin position="183"/>
        <end position="357"/>
    </location>
</feature>
<accession>A0A8B8DXE0</accession>
<evidence type="ECO:0000256" key="1">
    <source>
        <dbReference type="ARBA" id="ARBA00023157"/>
    </source>
</evidence>
<dbReference type="InterPro" id="IPR016186">
    <property type="entry name" value="C-type_lectin-like/link_sf"/>
</dbReference>
<dbReference type="InterPro" id="IPR002035">
    <property type="entry name" value="VWF_A"/>
</dbReference>
<dbReference type="SUPFAM" id="SSF56436">
    <property type="entry name" value="C-type lectin-like"/>
    <property type="match status" value="1"/>
</dbReference>
<proteinExistence type="predicted"/>
<dbReference type="PANTHER" id="PTHR24020">
    <property type="entry name" value="COLLAGEN ALPHA"/>
    <property type="match status" value="1"/>
</dbReference>
<dbReference type="SUPFAM" id="SSF53300">
    <property type="entry name" value="vWA-like"/>
    <property type="match status" value="1"/>
</dbReference>
<dbReference type="InterPro" id="IPR016187">
    <property type="entry name" value="CTDL_fold"/>
</dbReference>
<evidence type="ECO:0000259" key="4">
    <source>
        <dbReference type="PROSITE" id="PS50234"/>
    </source>
</evidence>
<dbReference type="OrthoDB" id="6091863at2759"/>
<dbReference type="Gene3D" id="3.40.50.410">
    <property type="entry name" value="von Willebrand factor, type A domain"/>
    <property type="match status" value="1"/>
</dbReference>
<sequence length="1259" mass="141301">MVTVGIYGHLLLIGILSISDVRSQCEDSWVEYDKTCYKEVSLVRTFEVARTECKNRGAILASIPSTEVQTFIMENVFSGSTAWIGGSDKDSEGTWTWLDTEDPFTDFNWAAGEPNNNDDEDCISIDSDAGNRWNDQKCSKTQSGFICMKQASFGSSLQDGCNCKETDCEIGTKVNQRKCTKTDVLFMIDDSASVYETGFRYAKKIVRKLVDCFTIGDAEIRVALMTFGSDVSTIFTFDTSMGISTIKSKIDGMQFRGQSQTNTADAMNSAQRLMDSNPPDTLDIVIVLTDGRSRESIGMASSEIHSRGVYVFAMGIGGDEDSYNLETIARNPNADYHVKSNDYLDLHSKVSKLINDLCIGYNLPEIVTCEMEIRDSNGEKLQSPTNGSSKCLNQQDFYGKHQPEFVISHIMISAQETKFRPNASFSDFHFGVLTAGVDAVFREKLGADQNIVHHSVKNNSDYQHLITRDVNMTIRRRFSDSERLCLKFDAHAGGYVEFESKNYTYGTTNAMKTLCYYFDDLAPRHCSDIGTCTYPPIQLNTDITNSSNFNVSFAGWEDVDSVEVPSVFASGIKMFEVTLHEMEYSNGILTMKHESKIPGTICDDCKHFPIELPHTNDPVLYGVKIEVVDVALNPRQARRFVLYDNSSKLQIHEHHALKASSALKKTNYVWQIKLDKVCYNWTNRYFNNKFVHYNPLSPIDSGVHNHYKGIYESTNGRFRVNGTTNINGITEFRYIIQKDQENIINDQPTPNFPQEAMCSPLSDLSDGNTIYFNITVFDFVGHKIEDSVVHYIDSSPPEINEAWLVRDGVGNIFVHSLTDLSVMTLQFKAYDVHSGLHSVHWSIRNEDDQVVFGSGALGVYPFPNCSSITENCFCPSVGECQRMNYTLVMNSLVVNNTHKGKHHRNYTVEFEIINIASLKTKELVTILIDESAPETGVIREGTPGSPDIDYTSDRNITINWEGFIDHESGVKFYRLGLSNSCLNLELLWHPNYNESTIQYHDTEQQSMHVAINSGEKLYASVIAFNNALEPSKVACSDGIMVDESPPVFTNVSILNLKTSPSVACTDGAFWYVTEDLKKTNITCNRACNIGDTLINVLPEFVSSTLPDEVCNLNSLNNRYLYLGNDFLDISWNIEDFESPIEHVSIGIGSSESSIQYPDIVGYSKSHYNTVYRLRHPGLAQNSVVYVFIKGVNKANKETVISVGPVIVDETPPLCLTKPLVELTKESVIVSWTKDTFKDNDQRGTISKIYLRIVRKASRL</sequence>
<evidence type="ECO:0000256" key="2">
    <source>
        <dbReference type="SAM" id="SignalP"/>
    </source>
</evidence>
<dbReference type="InterPro" id="IPR050525">
    <property type="entry name" value="ECM_Assembly_Org"/>
</dbReference>
<evidence type="ECO:0000259" key="3">
    <source>
        <dbReference type="PROSITE" id="PS50041"/>
    </source>
</evidence>
<feature type="chain" id="PRO_5034234020" evidence="2">
    <location>
        <begin position="24"/>
        <end position="1259"/>
    </location>
</feature>
<feature type="signal peptide" evidence="2">
    <location>
        <begin position="1"/>
        <end position="23"/>
    </location>
</feature>
<dbReference type="SMART" id="SM00327">
    <property type="entry name" value="VWA"/>
    <property type="match status" value="1"/>
</dbReference>
<dbReference type="KEGG" id="cvn:111129988"/>
<dbReference type="Pfam" id="PF00092">
    <property type="entry name" value="VWA"/>
    <property type="match status" value="1"/>
</dbReference>
<dbReference type="GeneID" id="111129988"/>
<organism evidence="5 6">
    <name type="scientific">Crassostrea virginica</name>
    <name type="common">Eastern oyster</name>
    <dbReference type="NCBI Taxonomy" id="6565"/>
    <lineage>
        <taxon>Eukaryota</taxon>
        <taxon>Metazoa</taxon>
        <taxon>Spiralia</taxon>
        <taxon>Lophotrochozoa</taxon>
        <taxon>Mollusca</taxon>
        <taxon>Bivalvia</taxon>
        <taxon>Autobranchia</taxon>
        <taxon>Pteriomorphia</taxon>
        <taxon>Ostreida</taxon>
        <taxon>Ostreoidea</taxon>
        <taxon>Ostreidae</taxon>
        <taxon>Crassostrea</taxon>
    </lineage>
</organism>
<dbReference type="PROSITE" id="PS00615">
    <property type="entry name" value="C_TYPE_LECTIN_1"/>
    <property type="match status" value="1"/>
</dbReference>
<protein>
    <submittedName>
        <fullName evidence="6">Uncharacterized protein LOC111129988</fullName>
    </submittedName>
</protein>
<name>A0A8B8DXE0_CRAVI</name>
<keyword evidence="5" id="KW-1185">Reference proteome</keyword>